<evidence type="ECO:0000313" key="2">
    <source>
        <dbReference type="EMBL" id="SHO56500.1"/>
    </source>
</evidence>
<feature type="chain" id="PRO_5012319827" evidence="1">
    <location>
        <begin position="22"/>
        <end position="56"/>
    </location>
</feature>
<dbReference type="Proteomes" id="UP000184600">
    <property type="component" value="Unassembled WGS sequence"/>
</dbReference>
<protein>
    <submittedName>
        <fullName evidence="2">Putative kinase inhibitor</fullName>
    </submittedName>
</protein>
<dbReference type="EMBL" id="FRFG01000026">
    <property type="protein sequence ID" value="SHO56500.1"/>
    <property type="molecule type" value="Genomic_DNA"/>
</dbReference>
<accession>A0A1M7YUZ5</accession>
<sequence>MKRKMSLLFAGLVMVSSCLQAFELTSSDIQEGESLSSSFMFNGFGCSGKNVSPHLS</sequence>
<keyword evidence="1" id="KW-0732">Signal</keyword>
<dbReference type="STRING" id="1117707.VQ7734_02269"/>
<name>A0A1M7YUZ5_9VIBR</name>
<organism evidence="2 3">
    <name type="scientific">Vibrio quintilis</name>
    <dbReference type="NCBI Taxonomy" id="1117707"/>
    <lineage>
        <taxon>Bacteria</taxon>
        <taxon>Pseudomonadati</taxon>
        <taxon>Pseudomonadota</taxon>
        <taxon>Gammaproteobacteria</taxon>
        <taxon>Vibrionales</taxon>
        <taxon>Vibrionaceae</taxon>
        <taxon>Vibrio</taxon>
    </lineage>
</organism>
<dbReference type="AlphaFoldDB" id="A0A1M7YUZ5"/>
<reference evidence="3" key="1">
    <citation type="submission" date="2016-12" db="EMBL/GenBank/DDBJ databases">
        <authorList>
            <person name="Rodrigo-Torres L."/>
            <person name="Arahal R.D."/>
            <person name="Lucena T."/>
        </authorList>
    </citation>
    <scope>NUCLEOTIDE SEQUENCE [LARGE SCALE GENOMIC DNA]</scope>
</reference>
<evidence type="ECO:0000313" key="3">
    <source>
        <dbReference type="Proteomes" id="UP000184600"/>
    </source>
</evidence>
<keyword evidence="3" id="KW-1185">Reference proteome</keyword>
<evidence type="ECO:0000256" key="1">
    <source>
        <dbReference type="SAM" id="SignalP"/>
    </source>
</evidence>
<dbReference type="PROSITE" id="PS51257">
    <property type="entry name" value="PROKAR_LIPOPROTEIN"/>
    <property type="match status" value="1"/>
</dbReference>
<feature type="signal peptide" evidence="1">
    <location>
        <begin position="1"/>
        <end position="21"/>
    </location>
</feature>
<dbReference type="InterPro" id="IPR036610">
    <property type="entry name" value="PEBP-like_sf"/>
</dbReference>
<proteinExistence type="predicted"/>
<dbReference type="Gene3D" id="3.90.280.10">
    <property type="entry name" value="PEBP-like"/>
    <property type="match status" value="1"/>
</dbReference>
<gene>
    <name evidence="2" type="ORF">VQ7734_02269</name>
</gene>